<sequence>MHTYFMAQAIAEARKGLGRTHTNPLVGAVIVQDGDIIAKGGHLEFGKEHAEKNALLSCKTPEKLFNSTLYVTLEPCNHFGKQPPCSQAIIEAGIKQVVIAQLDPNPLVAGQGVAYLENHGVEVTYGCLEEQARALNPFYNHYFEHKRPYITLKQAISLDGKIALQNERTAITHEEALDRVHLERASYQAILIGSQTALTDNPSLLTSGASLYPPVRVVLDRRGRLLEHPDLKLFENSSAPLWLLTDQELENLPQHVRLLKPASFEICDIVACLYQEGIQSLYVEGGAEVHDSFLAADLWDDVITYLSPKLLGGNSRAAFSSQRLGHQVTELSDFEIEQLGSDLRLYTRRSERCLQD</sequence>
<keyword evidence="6 14" id="KW-0686">Riboflavin biosynthesis</keyword>
<keyword evidence="14 16" id="KW-0378">Hydrolase</keyword>
<dbReference type="GO" id="GO:0008835">
    <property type="term" value="F:diaminohydroxyphosphoribosylaminopyrimidine deaminase activity"/>
    <property type="evidence" value="ECO:0007669"/>
    <property type="project" value="UniProtKB-EC"/>
</dbReference>
<evidence type="ECO:0000256" key="12">
    <source>
        <dbReference type="ARBA" id="ARBA00049861"/>
    </source>
</evidence>
<keyword evidence="8 14" id="KW-0862">Zinc</keyword>
<protein>
    <recommendedName>
        <fullName evidence="14">Riboflavin biosynthesis protein RibD</fullName>
    </recommendedName>
    <domain>
        <recommendedName>
            <fullName evidence="14">Diaminohydroxyphosphoribosylaminopyrimidine deaminase</fullName>
            <shortName evidence="14">DRAP deaminase</shortName>
            <ecNumber evidence="14">3.5.4.26</ecNumber>
        </recommendedName>
        <alternativeName>
            <fullName evidence="14">Riboflavin-specific deaminase</fullName>
        </alternativeName>
    </domain>
    <domain>
        <recommendedName>
            <fullName evidence="14">5-amino-6-(5-phosphoribosylamino)uracil reductase</fullName>
            <ecNumber evidence="14">1.1.1.193</ecNumber>
        </recommendedName>
        <alternativeName>
            <fullName evidence="14">HTP reductase</fullName>
        </alternativeName>
    </domain>
</protein>
<dbReference type="SUPFAM" id="SSF53927">
    <property type="entry name" value="Cytidine deaminase-like"/>
    <property type="match status" value="1"/>
</dbReference>
<comment type="pathway">
    <text evidence="3 14">Cofactor biosynthesis; riboflavin biosynthesis; 5-amino-6-(D-ribitylamino)uracil from GTP: step 3/4.</text>
</comment>
<evidence type="ECO:0000256" key="4">
    <source>
        <dbReference type="ARBA" id="ARBA00005259"/>
    </source>
</evidence>
<dbReference type="InterPro" id="IPR050765">
    <property type="entry name" value="Riboflavin_Biosynth_HTPR"/>
</dbReference>
<dbReference type="PANTHER" id="PTHR38011">
    <property type="entry name" value="DIHYDROFOLATE REDUCTASE FAMILY PROTEIN (AFU_ORTHOLOGUE AFUA_8G06820)"/>
    <property type="match status" value="1"/>
</dbReference>
<dbReference type="Proteomes" id="UP000697472">
    <property type="component" value="Unassembled WGS sequence"/>
</dbReference>
<keyword evidence="9 14" id="KW-0521">NADP</keyword>
<comment type="cofactor">
    <cofactor evidence="14">
        <name>Zn(2+)</name>
        <dbReference type="ChEBI" id="CHEBI:29105"/>
    </cofactor>
    <text evidence="14">Binds 1 zinc ion.</text>
</comment>
<dbReference type="InterPro" id="IPR016193">
    <property type="entry name" value="Cytidine_deaminase-like"/>
</dbReference>
<comment type="caution">
    <text evidence="16">The sequence shown here is derived from an EMBL/GenBank/DDBJ whole genome shotgun (WGS) entry which is preliminary data.</text>
</comment>
<keyword evidence="7 14" id="KW-0479">Metal-binding</keyword>
<accession>A0ABS2PSM5</accession>
<keyword evidence="10 14" id="KW-0560">Oxidoreductase</keyword>
<evidence type="ECO:0000256" key="6">
    <source>
        <dbReference type="ARBA" id="ARBA00022619"/>
    </source>
</evidence>
<name>A0ABS2PSM5_9STRE</name>
<evidence type="ECO:0000256" key="5">
    <source>
        <dbReference type="ARBA" id="ARBA00007417"/>
    </source>
</evidence>
<proteinExistence type="inferred from homology"/>
<dbReference type="EC" id="1.1.1.193" evidence="14"/>
<organism evidence="16 17">
    <name type="scientific">Streptococcus loxodontisalivarius</name>
    <dbReference type="NCBI Taxonomy" id="1349415"/>
    <lineage>
        <taxon>Bacteria</taxon>
        <taxon>Bacillati</taxon>
        <taxon>Bacillota</taxon>
        <taxon>Bacilli</taxon>
        <taxon>Lactobacillales</taxon>
        <taxon>Streptococcaceae</taxon>
        <taxon>Streptococcus</taxon>
    </lineage>
</organism>
<dbReference type="InterPro" id="IPR016192">
    <property type="entry name" value="APOBEC/CMP_deaminase_Zn-bd"/>
</dbReference>
<gene>
    <name evidence="16" type="ORF">JOC28_001348</name>
</gene>
<dbReference type="Gene3D" id="3.40.430.10">
    <property type="entry name" value="Dihydrofolate Reductase, subunit A"/>
    <property type="match status" value="1"/>
</dbReference>
<dbReference type="EMBL" id="JAFBEH010000026">
    <property type="protein sequence ID" value="MBM7643047.1"/>
    <property type="molecule type" value="Genomic_DNA"/>
</dbReference>
<dbReference type="PROSITE" id="PS51747">
    <property type="entry name" value="CYT_DCMP_DEAMINASES_2"/>
    <property type="match status" value="1"/>
</dbReference>
<evidence type="ECO:0000256" key="8">
    <source>
        <dbReference type="ARBA" id="ARBA00022833"/>
    </source>
</evidence>
<comment type="catalytic activity">
    <reaction evidence="13 14">
        <text>2,5-diamino-6-hydroxy-4-(5-phosphoribosylamino)-pyrimidine + H2O + H(+) = 5-amino-6-(5-phospho-D-ribosylamino)uracil + NH4(+)</text>
        <dbReference type="Rhea" id="RHEA:21868"/>
        <dbReference type="ChEBI" id="CHEBI:15377"/>
        <dbReference type="ChEBI" id="CHEBI:15378"/>
        <dbReference type="ChEBI" id="CHEBI:28938"/>
        <dbReference type="ChEBI" id="CHEBI:58453"/>
        <dbReference type="ChEBI" id="CHEBI:58614"/>
        <dbReference type="EC" id="3.5.4.26"/>
    </reaction>
</comment>
<keyword evidence="17" id="KW-1185">Reference proteome</keyword>
<evidence type="ECO:0000256" key="14">
    <source>
        <dbReference type="PIRNR" id="PIRNR006769"/>
    </source>
</evidence>
<dbReference type="RefSeq" id="WP_205009921.1">
    <property type="nucleotide sequence ID" value="NZ_JAFBEH010000026.1"/>
</dbReference>
<dbReference type="GO" id="GO:0008703">
    <property type="term" value="F:5-amino-6-(5-phosphoribosylamino)uracil reductase activity"/>
    <property type="evidence" value="ECO:0007669"/>
    <property type="project" value="UniProtKB-EC"/>
</dbReference>
<dbReference type="SUPFAM" id="SSF53597">
    <property type="entry name" value="Dihydrofolate reductase-like"/>
    <property type="match status" value="1"/>
</dbReference>
<evidence type="ECO:0000256" key="9">
    <source>
        <dbReference type="ARBA" id="ARBA00022857"/>
    </source>
</evidence>
<keyword evidence="11" id="KW-0511">Multifunctional enzyme</keyword>
<dbReference type="PIRSF" id="PIRSF006769">
    <property type="entry name" value="RibD"/>
    <property type="match status" value="1"/>
</dbReference>
<dbReference type="InterPro" id="IPR004794">
    <property type="entry name" value="Eubact_RibD"/>
</dbReference>
<evidence type="ECO:0000256" key="10">
    <source>
        <dbReference type="ARBA" id="ARBA00023002"/>
    </source>
</evidence>
<evidence type="ECO:0000256" key="13">
    <source>
        <dbReference type="ARBA" id="ARBA00049886"/>
    </source>
</evidence>
<dbReference type="InterPro" id="IPR024072">
    <property type="entry name" value="DHFR-like_dom_sf"/>
</dbReference>
<comment type="pathway">
    <text evidence="2 14">Cofactor biosynthesis; riboflavin biosynthesis; 5-amino-6-(D-ribitylamino)uracil from GTP: step 2/4.</text>
</comment>
<dbReference type="NCBIfam" id="TIGR00326">
    <property type="entry name" value="eubact_ribD"/>
    <property type="match status" value="1"/>
</dbReference>
<dbReference type="Gene3D" id="3.40.140.10">
    <property type="entry name" value="Cytidine Deaminase, domain 2"/>
    <property type="match status" value="1"/>
</dbReference>
<dbReference type="InterPro" id="IPR002734">
    <property type="entry name" value="RibDG_C"/>
</dbReference>
<dbReference type="CDD" id="cd01284">
    <property type="entry name" value="Riboflavin_deaminase-reductase"/>
    <property type="match status" value="1"/>
</dbReference>
<comment type="similarity">
    <text evidence="4 14">In the N-terminal section; belongs to the cytidine and deoxycytidylate deaminase family.</text>
</comment>
<feature type="domain" description="CMP/dCMP-type deaminase" evidence="15">
    <location>
        <begin position="1"/>
        <end position="124"/>
    </location>
</feature>
<comment type="function">
    <text evidence="1 14">Converts 2,5-diamino-6-(ribosylamino)-4(3h)-pyrimidinone 5'-phosphate into 5-amino-6-(ribosylamino)-2,4(1h,3h)-pyrimidinedione 5'-phosphate.</text>
</comment>
<dbReference type="InterPro" id="IPR002125">
    <property type="entry name" value="CMP_dCMP_dom"/>
</dbReference>
<evidence type="ECO:0000256" key="7">
    <source>
        <dbReference type="ARBA" id="ARBA00022723"/>
    </source>
</evidence>
<evidence type="ECO:0000256" key="3">
    <source>
        <dbReference type="ARBA" id="ARBA00004910"/>
    </source>
</evidence>
<dbReference type="PROSITE" id="PS00903">
    <property type="entry name" value="CYT_DCMP_DEAMINASES_1"/>
    <property type="match status" value="1"/>
</dbReference>
<evidence type="ECO:0000259" key="15">
    <source>
        <dbReference type="PROSITE" id="PS51747"/>
    </source>
</evidence>
<dbReference type="PANTHER" id="PTHR38011:SF7">
    <property type="entry name" value="2,5-DIAMINO-6-RIBOSYLAMINO-4(3H)-PYRIMIDINONE 5'-PHOSPHATE REDUCTASE"/>
    <property type="match status" value="1"/>
</dbReference>
<evidence type="ECO:0000256" key="2">
    <source>
        <dbReference type="ARBA" id="ARBA00004882"/>
    </source>
</evidence>
<comment type="catalytic activity">
    <reaction evidence="12 14">
        <text>5-amino-6-(5-phospho-D-ribitylamino)uracil + NADP(+) = 5-amino-6-(5-phospho-D-ribosylamino)uracil + NADPH + H(+)</text>
        <dbReference type="Rhea" id="RHEA:17845"/>
        <dbReference type="ChEBI" id="CHEBI:15378"/>
        <dbReference type="ChEBI" id="CHEBI:57783"/>
        <dbReference type="ChEBI" id="CHEBI:58349"/>
        <dbReference type="ChEBI" id="CHEBI:58421"/>
        <dbReference type="ChEBI" id="CHEBI:58453"/>
        <dbReference type="EC" id="1.1.1.193"/>
    </reaction>
</comment>
<evidence type="ECO:0000256" key="11">
    <source>
        <dbReference type="ARBA" id="ARBA00023268"/>
    </source>
</evidence>
<dbReference type="EC" id="3.5.4.26" evidence="14"/>
<dbReference type="Pfam" id="PF00383">
    <property type="entry name" value="dCMP_cyt_deam_1"/>
    <property type="match status" value="1"/>
</dbReference>
<evidence type="ECO:0000256" key="1">
    <source>
        <dbReference type="ARBA" id="ARBA00002151"/>
    </source>
</evidence>
<reference evidence="16 17" key="1">
    <citation type="submission" date="2021-01" db="EMBL/GenBank/DDBJ databases">
        <title>Genomic Encyclopedia of Type Strains, Phase IV (KMG-IV): sequencing the most valuable type-strain genomes for metagenomic binning, comparative biology and taxonomic classification.</title>
        <authorList>
            <person name="Goeker M."/>
        </authorList>
    </citation>
    <scope>NUCLEOTIDE SEQUENCE [LARGE SCALE GENOMIC DNA]</scope>
    <source>
        <strain evidence="16 17">DSM 27382</strain>
    </source>
</reference>
<evidence type="ECO:0000313" key="16">
    <source>
        <dbReference type="EMBL" id="MBM7643047.1"/>
    </source>
</evidence>
<evidence type="ECO:0000313" key="17">
    <source>
        <dbReference type="Proteomes" id="UP000697472"/>
    </source>
</evidence>
<dbReference type="Pfam" id="PF01872">
    <property type="entry name" value="RibD_C"/>
    <property type="match status" value="1"/>
</dbReference>
<comment type="similarity">
    <text evidence="5 14">In the C-terminal section; belongs to the HTP reductase family.</text>
</comment>